<keyword evidence="1" id="KW-0614">Plasmid</keyword>
<protein>
    <submittedName>
        <fullName evidence="1">Uncharacterized protein</fullName>
    </submittedName>
</protein>
<name>A0A1Z3MLP8_KLEOX</name>
<dbReference type="AlphaFoldDB" id="A0A1Z3MLP8"/>
<sequence>MEIRPSCRAPLPCGNPPILPGAAAAWESAHLARRRCHVGIGPPCRAPLPCGNPPILPGAAAAWESAHLARRRCHVGIGPPCRAPLPCGNAPTFLTEIKKTCQMTGSKVLVYVRRDFAYRVLRTKTALLQIVGGDKLIIPFC</sequence>
<geneLocation type="plasmid" evidence="1">
    <name>p1</name>
</geneLocation>
<dbReference type="EMBL" id="KY913897">
    <property type="protein sequence ID" value="ASD48621.1"/>
    <property type="molecule type" value="Genomic_DNA"/>
</dbReference>
<proteinExistence type="predicted"/>
<organism evidence="1">
    <name type="scientific">Klebsiella oxytoca</name>
    <dbReference type="NCBI Taxonomy" id="571"/>
    <lineage>
        <taxon>Bacteria</taxon>
        <taxon>Pseudomonadati</taxon>
        <taxon>Pseudomonadota</taxon>
        <taxon>Gammaproteobacteria</taxon>
        <taxon>Enterobacterales</taxon>
        <taxon>Enterobacteriaceae</taxon>
        <taxon>Klebsiella/Raoultella group</taxon>
        <taxon>Klebsiella</taxon>
    </lineage>
</organism>
<evidence type="ECO:0000313" key="1">
    <source>
        <dbReference type="EMBL" id="ASD48621.1"/>
    </source>
</evidence>
<accession>A0A1Z3MLP8</accession>
<reference evidence="1" key="1">
    <citation type="submission" date="2017-04" db="EMBL/GenBank/DDBJ databases">
        <title>First report of Klebsiella oxytoca strain simultaneously producing NDM-1, IMP-4 and KPC-2 carbapenemases.</title>
        <authorList>
            <person name="Wang J."/>
            <person name="Li J."/>
            <person name="Yuan M."/>
            <person name="Jia Y."/>
            <person name="Zhu X."/>
            <person name="Bai L."/>
            <person name="Bai X."/>
            <person name="Fanning S."/>
        </authorList>
    </citation>
    <scope>NUCLEOTIDE SEQUENCE</scope>
    <source>
        <strain evidence="1">PKOX3</strain>
        <plasmid evidence="1">p1</plasmid>
    </source>
</reference>